<protein>
    <submittedName>
        <fullName evidence="1">Uncharacterized protein</fullName>
    </submittedName>
</protein>
<evidence type="ECO:0000313" key="2">
    <source>
        <dbReference type="Proteomes" id="UP001519924"/>
    </source>
</evidence>
<accession>A0ABS7F1Q5</accession>
<evidence type="ECO:0000313" key="1">
    <source>
        <dbReference type="EMBL" id="MBW8269555.1"/>
    </source>
</evidence>
<organism evidence="1 2">
    <name type="scientific">Caldovatus aquaticus</name>
    <dbReference type="NCBI Taxonomy" id="2865671"/>
    <lineage>
        <taxon>Bacteria</taxon>
        <taxon>Pseudomonadati</taxon>
        <taxon>Pseudomonadota</taxon>
        <taxon>Alphaproteobacteria</taxon>
        <taxon>Acetobacterales</taxon>
        <taxon>Roseomonadaceae</taxon>
        <taxon>Caldovatus</taxon>
    </lineage>
</organism>
<dbReference type="RefSeq" id="WP_220117312.1">
    <property type="nucleotide sequence ID" value="NZ_JAHZUY010000017.1"/>
</dbReference>
<name>A0ABS7F1Q5_9PROT</name>
<comment type="caution">
    <text evidence="1">The sequence shown here is derived from an EMBL/GenBank/DDBJ whole genome shotgun (WGS) entry which is preliminary data.</text>
</comment>
<dbReference type="Proteomes" id="UP001519924">
    <property type="component" value="Unassembled WGS sequence"/>
</dbReference>
<dbReference type="EMBL" id="JAHZUY010000017">
    <property type="protein sequence ID" value="MBW8269555.1"/>
    <property type="molecule type" value="Genomic_DNA"/>
</dbReference>
<keyword evidence="2" id="KW-1185">Reference proteome</keyword>
<reference evidence="1 2" key="1">
    <citation type="submission" date="2021-08" db="EMBL/GenBank/DDBJ databases">
        <title>Caldovatus sediminis gen. nov., sp. nov., a moderately thermophilic bacterium isolated from a hot spring.</title>
        <authorList>
            <person name="Hu C.-J."/>
            <person name="Li W.-J."/>
            <person name="Xian W.-D."/>
        </authorList>
    </citation>
    <scope>NUCLEOTIDE SEQUENCE [LARGE SCALE GENOMIC DNA]</scope>
    <source>
        <strain evidence="1 2">SYSU G05006</strain>
    </source>
</reference>
<proteinExistence type="predicted"/>
<gene>
    <name evidence="1" type="ORF">K1J50_08655</name>
</gene>
<sequence>MEPGFHHDLVLNVGFSITRGPVDGALAAITAATRWIRVERIGEDLLLLSHFATMREGVTPDTVRAWIAFFIDGLHAAVEALAGPPATRH</sequence>